<evidence type="ECO:0000259" key="2">
    <source>
        <dbReference type="Pfam" id="PF00534"/>
    </source>
</evidence>
<dbReference type="EMBL" id="BRXR01000001">
    <property type="protein sequence ID" value="GLC31275.1"/>
    <property type="molecule type" value="Genomic_DNA"/>
</dbReference>
<keyword evidence="1 3" id="KW-0808">Transferase</keyword>
<comment type="caution">
    <text evidence="3">The sequence shown here is derived from an EMBL/GenBank/DDBJ whole genome shotgun (WGS) entry which is preliminary data.</text>
</comment>
<dbReference type="PANTHER" id="PTHR46401:SF2">
    <property type="entry name" value="GLYCOSYLTRANSFERASE WBBK-RELATED"/>
    <property type="match status" value="1"/>
</dbReference>
<dbReference type="PANTHER" id="PTHR46401">
    <property type="entry name" value="GLYCOSYLTRANSFERASE WBBK-RELATED"/>
    <property type="match status" value="1"/>
</dbReference>
<dbReference type="RefSeq" id="WP_264850556.1">
    <property type="nucleotide sequence ID" value="NZ_BRXR01000001.1"/>
</dbReference>
<protein>
    <submittedName>
        <fullName evidence="3">Glycosyl transferase</fullName>
    </submittedName>
</protein>
<feature type="domain" description="Glycosyl transferase family 1" evidence="2">
    <location>
        <begin position="190"/>
        <end position="342"/>
    </location>
</feature>
<dbReference type="Proteomes" id="UP001208567">
    <property type="component" value="Unassembled WGS sequence"/>
</dbReference>
<dbReference type="Gene3D" id="3.40.50.2000">
    <property type="entry name" value="Glycogen Phosphorylase B"/>
    <property type="match status" value="2"/>
</dbReference>
<dbReference type="InterPro" id="IPR001296">
    <property type="entry name" value="Glyco_trans_1"/>
</dbReference>
<sequence>MRIAIDARGINWYRGTGIGTYTEKLLENLINIDSENYYHIYWSGYGYEKYKQENTRLLMASKKHHRFFEQYFFPYNLSKEEIDLYHIPQNGIGLSEDIRCKSIVTIHDLIPYVMPETVGKGYLTKFLKEMPKVVANSSAILTVSEWSKKDILKFFPIDENKIYVTPLAADSKYKPLDKEKCRAFLQEQYNITKPFILYIGGFSSRKNVRSLIIAFSKLYKKLDKEYNLVIVGANRDDGQKLTELSTNLDLSSKIIFTGFAPEDHLPILYCGSEVFVYPSLYEGFGLPPLEAMNCGTPVITSKVTSIPEVVGDAGMLIDPNSAAELMDAIEKVLCSDKIKAELRVKGLKRASEFSWKNTSKKTLEAYTEVYNYLETNL</sequence>
<dbReference type="GO" id="GO:0016740">
    <property type="term" value="F:transferase activity"/>
    <property type="evidence" value="ECO:0007669"/>
    <property type="project" value="UniProtKB-KW"/>
</dbReference>
<evidence type="ECO:0000256" key="1">
    <source>
        <dbReference type="ARBA" id="ARBA00022679"/>
    </source>
</evidence>
<dbReference type="SUPFAM" id="SSF53756">
    <property type="entry name" value="UDP-Glycosyltransferase/glycogen phosphorylase"/>
    <property type="match status" value="1"/>
</dbReference>
<evidence type="ECO:0000313" key="3">
    <source>
        <dbReference type="EMBL" id="GLC31275.1"/>
    </source>
</evidence>
<organism evidence="3 4">
    <name type="scientific">Clostridium omnivorum</name>
    <dbReference type="NCBI Taxonomy" id="1604902"/>
    <lineage>
        <taxon>Bacteria</taxon>
        <taxon>Bacillati</taxon>
        <taxon>Bacillota</taxon>
        <taxon>Clostridia</taxon>
        <taxon>Eubacteriales</taxon>
        <taxon>Clostridiaceae</taxon>
        <taxon>Clostridium</taxon>
    </lineage>
</organism>
<name>A0ABQ5N7P7_9CLOT</name>
<dbReference type="Pfam" id="PF00534">
    <property type="entry name" value="Glycos_transf_1"/>
    <property type="match status" value="1"/>
</dbReference>
<reference evidence="3 4" key="1">
    <citation type="journal article" date="2024" name="Int. J. Syst. Evol. Microbiol.">
        <title>Clostridium omnivorum sp. nov., isolated from anoxic soil under the treatment of reductive soil disinfestation.</title>
        <authorList>
            <person name="Ueki A."/>
            <person name="Tonouchi A."/>
            <person name="Kaku N."/>
            <person name="Honma S."/>
            <person name="Ueki K."/>
        </authorList>
    </citation>
    <scope>NUCLEOTIDE SEQUENCE [LARGE SCALE GENOMIC DNA]</scope>
    <source>
        <strain evidence="3 4">E14</strain>
    </source>
</reference>
<keyword evidence="4" id="KW-1185">Reference proteome</keyword>
<proteinExistence type="predicted"/>
<accession>A0ABQ5N7P7</accession>
<gene>
    <name evidence="3" type="ORF">bsdE14_26850</name>
</gene>
<evidence type="ECO:0000313" key="4">
    <source>
        <dbReference type="Proteomes" id="UP001208567"/>
    </source>
</evidence>
<dbReference type="CDD" id="cd03809">
    <property type="entry name" value="GT4_MtfB-like"/>
    <property type="match status" value="1"/>
</dbReference>